<dbReference type="EMBL" id="CP059399">
    <property type="protein sequence ID" value="QLY28883.1"/>
    <property type="molecule type" value="Genomic_DNA"/>
</dbReference>
<dbReference type="InterPro" id="IPR008266">
    <property type="entry name" value="Tyr_kinase_AS"/>
</dbReference>
<dbReference type="Proteomes" id="UP000515512">
    <property type="component" value="Chromosome"/>
</dbReference>
<organism evidence="2 3">
    <name type="scientific">Nocardia huaxiensis</name>
    <dbReference type="NCBI Taxonomy" id="2755382"/>
    <lineage>
        <taxon>Bacteria</taxon>
        <taxon>Bacillati</taxon>
        <taxon>Actinomycetota</taxon>
        <taxon>Actinomycetes</taxon>
        <taxon>Mycobacteriales</taxon>
        <taxon>Nocardiaceae</taxon>
        <taxon>Nocardia</taxon>
    </lineage>
</organism>
<dbReference type="PANTHER" id="PTHR11012">
    <property type="entry name" value="PROTEIN KINASE-LIKE DOMAIN-CONTAINING"/>
    <property type="match status" value="1"/>
</dbReference>
<dbReference type="GO" id="GO:0004672">
    <property type="term" value="F:protein kinase activity"/>
    <property type="evidence" value="ECO:0007669"/>
    <property type="project" value="InterPro"/>
</dbReference>
<accession>A0A7D6ZIY8</accession>
<dbReference type="AlphaFoldDB" id="A0A7D6ZIY8"/>
<protein>
    <submittedName>
        <fullName evidence="2">Phosphotransferase</fullName>
    </submittedName>
</protein>
<name>A0A7D6ZIY8_9NOCA</name>
<dbReference type="InterPro" id="IPR011009">
    <property type="entry name" value="Kinase-like_dom_sf"/>
</dbReference>
<keyword evidence="3" id="KW-1185">Reference proteome</keyword>
<sequence length="349" mass="39354">MLKNLDPTAGLTADLLDEALTGVRGDARVVGLSSVAVGTGQVAVSARLAIEYDRPTAAPRHLIAKFADPDPERRRQVRREGAYEREVRFYRELAPRVRVRTPNVYAAEFSSETGDFLLLLEDLTPARQGDQLAGCTAEVAATAMDEIAGLHAPCWGEDRWRELSWLRRDRPGITQVTPRLWASFQQRYAELLSDEILCAGELFVEHLESWLSWESGHRTVVHRDFRLDNVLIGPQDSMAVVDWQTCAIGSGPEDVAYFLGSGLPAELRHQLEEDLVRRYHDRILELGVRGYSWAECWRDYRRGAWHGMLMSINAAMLARRTDRGDRMFLAMAQRHARQVVELNSAGALS</sequence>
<proteinExistence type="predicted"/>
<reference evidence="2 3" key="1">
    <citation type="submission" date="2020-07" db="EMBL/GenBank/DDBJ databases">
        <authorList>
            <person name="Zhuang K."/>
            <person name="Ran Y."/>
        </authorList>
    </citation>
    <scope>NUCLEOTIDE SEQUENCE [LARGE SCALE GENOMIC DNA]</scope>
    <source>
        <strain evidence="2 3">WCH-YHL-001</strain>
    </source>
</reference>
<evidence type="ECO:0000259" key="1">
    <source>
        <dbReference type="Pfam" id="PF01636"/>
    </source>
</evidence>
<dbReference type="SUPFAM" id="SSF56112">
    <property type="entry name" value="Protein kinase-like (PK-like)"/>
    <property type="match status" value="1"/>
</dbReference>
<keyword evidence="2" id="KW-0808">Transferase</keyword>
<feature type="domain" description="Aminoglycoside phosphotransferase" evidence="1">
    <location>
        <begin position="58"/>
        <end position="283"/>
    </location>
</feature>
<evidence type="ECO:0000313" key="3">
    <source>
        <dbReference type="Proteomes" id="UP000515512"/>
    </source>
</evidence>
<dbReference type="KEGG" id="nhu:H0264_26620"/>
<evidence type="ECO:0000313" key="2">
    <source>
        <dbReference type="EMBL" id="QLY28883.1"/>
    </source>
</evidence>
<gene>
    <name evidence="2" type="ORF">H0264_26620</name>
</gene>
<dbReference type="Gene3D" id="3.90.1200.10">
    <property type="match status" value="1"/>
</dbReference>
<dbReference type="PROSITE" id="PS00109">
    <property type="entry name" value="PROTEIN_KINASE_TYR"/>
    <property type="match status" value="1"/>
</dbReference>
<dbReference type="InterPro" id="IPR002575">
    <property type="entry name" value="Aminoglycoside_PTrfase"/>
</dbReference>
<dbReference type="RefSeq" id="WP_181580089.1">
    <property type="nucleotide sequence ID" value="NZ_CP059399.1"/>
</dbReference>
<dbReference type="PANTHER" id="PTHR11012:SF30">
    <property type="entry name" value="PROTEIN KINASE-LIKE DOMAIN-CONTAINING"/>
    <property type="match status" value="1"/>
</dbReference>
<dbReference type="Pfam" id="PF01636">
    <property type="entry name" value="APH"/>
    <property type="match status" value="1"/>
</dbReference>